<accession>A0A1B9F6H9</accession>
<dbReference type="PANTHER" id="PTHR34857">
    <property type="entry name" value="SLL0384 PROTEIN"/>
    <property type="match status" value="1"/>
</dbReference>
<evidence type="ECO:0000256" key="4">
    <source>
        <dbReference type="ARBA" id="ARBA00022989"/>
    </source>
</evidence>
<dbReference type="OrthoDB" id="4533at2"/>
<comment type="subcellular location">
    <subcellularLocation>
        <location evidence="1">Cell membrane</location>
        <topology evidence="1">Multi-pass membrane protein</topology>
    </subcellularLocation>
</comment>
<evidence type="ECO:0000256" key="5">
    <source>
        <dbReference type="ARBA" id="ARBA00023136"/>
    </source>
</evidence>
<gene>
    <name evidence="7" type="ORF">DBT_1263</name>
</gene>
<dbReference type="PANTHER" id="PTHR34857:SF2">
    <property type="entry name" value="SLL0384 PROTEIN"/>
    <property type="match status" value="1"/>
</dbReference>
<dbReference type="InterPro" id="IPR003339">
    <property type="entry name" value="ABC/ECF_trnsptr_transmembrane"/>
</dbReference>
<keyword evidence="5 6" id="KW-0472">Membrane</keyword>
<dbReference type="STRING" id="1156395.DBT_1263"/>
<feature type="transmembrane region" description="Helical" evidence="6">
    <location>
        <begin position="30"/>
        <end position="55"/>
    </location>
</feature>
<evidence type="ECO:0000313" key="7">
    <source>
        <dbReference type="EMBL" id="OCC15516.1"/>
    </source>
</evidence>
<keyword evidence="4 6" id="KW-1133">Transmembrane helix</keyword>
<dbReference type="Pfam" id="PF02361">
    <property type="entry name" value="CbiQ"/>
    <property type="match status" value="1"/>
</dbReference>
<feature type="transmembrane region" description="Helical" evidence="6">
    <location>
        <begin position="67"/>
        <end position="90"/>
    </location>
</feature>
<keyword evidence="3 6" id="KW-0812">Transmembrane</keyword>
<evidence type="ECO:0000256" key="2">
    <source>
        <dbReference type="ARBA" id="ARBA00022475"/>
    </source>
</evidence>
<name>A0A1B9F6H9_9BACT</name>
<proteinExistence type="predicted"/>
<feature type="transmembrane region" description="Helical" evidence="6">
    <location>
        <begin position="102"/>
        <end position="124"/>
    </location>
</feature>
<dbReference type="InterPro" id="IPR012809">
    <property type="entry name" value="ECF_CbiQ"/>
</dbReference>
<sequence>MSCEHFSNGRSFFHRCDPRVKLLCLLVGSWIIAALETLEFQVACLLLSSAFMFAAKLPLKETGLRILIVNTFCLFIWLTVPLTTSGIPLFHIIGPYFVTEEGVITALSITLKSNAILFLSLSLLSTSKITDLTHALSHLKCPSPLVQLFYFTWRYIHVISEEAKKINEAMKLRGFSLSTNLSTYKYIGNYISAIFLKSYDTGIQVQRAMELRGFDGTFWLIHHFNLKRSDIVFFTTTISAIMLIFIGDHFILSK</sequence>
<organism evidence="7 8">
    <name type="scientific">Dissulfuribacter thermophilus</name>
    <dbReference type="NCBI Taxonomy" id="1156395"/>
    <lineage>
        <taxon>Bacteria</taxon>
        <taxon>Pseudomonadati</taxon>
        <taxon>Thermodesulfobacteriota</taxon>
        <taxon>Dissulfuribacteria</taxon>
        <taxon>Dissulfuribacterales</taxon>
        <taxon>Dissulfuribacteraceae</taxon>
        <taxon>Dissulfuribacter</taxon>
    </lineage>
</organism>
<dbReference type="GO" id="GO:0043190">
    <property type="term" value="C:ATP-binding cassette (ABC) transporter complex"/>
    <property type="evidence" value="ECO:0007669"/>
    <property type="project" value="InterPro"/>
</dbReference>
<dbReference type="AlphaFoldDB" id="A0A1B9F6H9"/>
<evidence type="ECO:0000256" key="6">
    <source>
        <dbReference type="SAM" id="Phobius"/>
    </source>
</evidence>
<comment type="caution">
    <text evidence="7">The sequence shown here is derived from an EMBL/GenBank/DDBJ whole genome shotgun (WGS) entry which is preliminary data.</text>
</comment>
<keyword evidence="2" id="KW-1003">Cell membrane</keyword>
<dbReference type="GO" id="GO:0006824">
    <property type="term" value="P:cobalt ion transport"/>
    <property type="evidence" value="ECO:0007669"/>
    <property type="project" value="InterPro"/>
</dbReference>
<feature type="transmembrane region" description="Helical" evidence="6">
    <location>
        <begin position="231"/>
        <end position="252"/>
    </location>
</feature>
<dbReference type="RefSeq" id="WP_067617753.1">
    <property type="nucleotide sequence ID" value="NZ_MAGO01000005.1"/>
</dbReference>
<dbReference type="NCBIfam" id="TIGR02454">
    <property type="entry name" value="ECF_T_CbiQ"/>
    <property type="match status" value="1"/>
</dbReference>
<dbReference type="EMBL" id="MAGO01000005">
    <property type="protein sequence ID" value="OCC15516.1"/>
    <property type="molecule type" value="Genomic_DNA"/>
</dbReference>
<evidence type="ECO:0000256" key="1">
    <source>
        <dbReference type="ARBA" id="ARBA00004651"/>
    </source>
</evidence>
<keyword evidence="8" id="KW-1185">Reference proteome</keyword>
<dbReference type="Proteomes" id="UP000093080">
    <property type="component" value="Unassembled WGS sequence"/>
</dbReference>
<evidence type="ECO:0000256" key="3">
    <source>
        <dbReference type="ARBA" id="ARBA00022692"/>
    </source>
</evidence>
<dbReference type="CDD" id="cd16914">
    <property type="entry name" value="EcfT"/>
    <property type="match status" value="1"/>
</dbReference>
<protein>
    <submittedName>
        <fullName evidence="7">Transmembrane component NikQ of energizing module of nickel ECF transporter</fullName>
    </submittedName>
</protein>
<evidence type="ECO:0000313" key="8">
    <source>
        <dbReference type="Proteomes" id="UP000093080"/>
    </source>
</evidence>
<dbReference type="InterPro" id="IPR051611">
    <property type="entry name" value="ECF_transporter_component"/>
</dbReference>
<reference evidence="7 8" key="1">
    <citation type="submission" date="2016-06" db="EMBL/GenBank/DDBJ databases">
        <title>Respiratory ammonification of nitrate coupled to the oxidation of elemental sulfur in deep-sea autotrophic thermophilic bacteria.</title>
        <authorList>
            <person name="Slobodkina G.B."/>
            <person name="Mardanov A.V."/>
            <person name="Ravin N.V."/>
            <person name="Frolova A.A."/>
            <person name="Viryasiv M.B."/>
            <person name="Chernyh N.A."/>
            <person name="Bonch-Osmolovskaya E.A."/>
            <person name="Slobodkin A.I."/>
        </authorList>
    </citation>
    <scope>NUCLEOTIDE SEQUENCE [LARGE SCALE GENOMIC DNA]</scope>
    <source>
        <strain evidence="7 8">S69</strain>
    </source>
</reference>